<keyword evidence="5" id="KW-1185">Reference proteome</keyword>
<organism evidence="4 5">
    <name type="scientific">Vallitalea guaymasensis</name>
    <dbReference type="NCBI Taxonomy" id="1185412"/>
    <lineage>
        <taxon>Bacteria</taxon>
        <taxon>Bacillati</taxon>
        <taxon>Bacillota</taxon>
        <taxon>Clostridia</taxon>
        <taxon>Lachnospirales</taxon>
        <taxon>Vallitaleaceae</taxon>
        <taxon>Vallitalea</taxon>
    </lineage>
</organism>
<dbReference type="EMBL" id="CP058561">
    <property type="protein sequence ID" value="QUH31319.1"/>
    <property type="molecule type" value="Genomic_DNA"/>
</dbReference>
<dbReference type="RefSeq" id="WP_212691371.1">
    <property type="nucleotide sequence ID" value="NZ_CAJXUH010000005.1"/>
</dbReference>
<feature type="domain" description="Copper amine oxidase-like N-terminal" evidence="3">
    <location>
        <begin position="35"/>
        <end position="142"/>
    </location>
</feature>
<dbReference type="KEGG" id="vgu:HYG85_21290"/>
<evidence type="ECO:0000259" key="3">
    <source>
        <dbReference type="Pfam" id="PF07833"/>
    </source>
</evidence>
<reference evidence="4 5" key="1">
    <citation type="submission" date="2020-07" db="EMBL/GenBank/DDBJ databases">
        <title>Vallitalea guaymasensis genome.</title>
        <authorList>
            <person name="Postec A."/>
        </authorList>
    </citation>
    <scope>NUCLEOTIDE SEQUENCE [LARGE SCALE GENOMIC DNA]</scope>
    <source>
        <strain evidence="4 5">Ra1766G1</strain>
    </source>
</reference>
<dbReference type="Proteomes" id="UP000677305">
    <property type="component" value="Chromosome"/>
</dbReference>
<dbReference type="InterPro" id="IPR012854">
    <property type="entry name" value="Cu_amine_oxidase-like_N"/>
</dbReference>
<evidence type="ECO:0000256" key="1">
    <source>
        <dbReference type="SAM" id="SignalP"/>
    </source>
</evidence>
<feature type="chain" id="PRO_5035215640" evidence="1">
    <location>
        <begin position="26"/>
        <end position="276"/>
    </location>
</feature>
<feature type="domain" description="Cell wall hydrolase SleB" evidence="2">
    <location>
        <begin position="180"/>
        <end position="275"/>
    </location>
</feature>
<dbReference type="GO" id="GO:0016787">
    <property type="term" value="F:hydrolase activity"/>
    <property type="evidence" value="ECO:0007669"/>
    <property type="project" value="UniProtKB-KW"/>
</dbReference>
<dbReference type="InterPro" id="IPR011105">
    <property type="entry name" value="Cell_wall_hydrolase_SleB"/>
</dbReference>
<accession>A0A8J8ME13</accession>
<dbReference type="Gene3D" id="3.30.457.10">
    <property type="entry name" value="Copper amine oxidase-like, N-terminal domain"/>
    <property type="match status" value="1"/>
</dbReference>
<protein>
    <submittedName>
        <fullName evidence="4">Cell wall hydrolase</fullName>
    </submittedName>
</protein>
<sequence>MKKLCKTLICLCMSSIILFNVPVLAIDKVPPISVKVNDNYIIMDTEPIMMNDTVYVPLRSVANALSAEVLWDGDTHKITINEADNKIELSTDSNIASINGEQYELEIAPPVVDDRTMVPIRFFAEGMNCTVNWNKKVYTVEILRENLVVPATSLLDRGYTDEDLILLAKIITVEVNYISFDAKIAVANVVINRKNNPEFPSTIKGVIYDKTYCVQFPPAHKASFAEKEPTTDCIIAAKMALEGVNNIDKCLFFNHRPFKSKSKDFYKKIDTEYFYY</sequence>
<dbReference type="Gene3D" id="1.10.10.2520">
    <property type="entry name" value="Cell wall hydrolase SleB, domain 1"/>
    <property type="match status" value="1"/>
</dbReference>
<name>A0A8J8ME13_9FIRM</name>
<evidence type="ECO:0000313" key="4">
    <source>
        <dbReference type="EMBL" id="QUH31319.1"/>
    </source>
</evidence>
<gene>
    <name evidence="4" type="ORF">HYG85_21290</name>
</gene>
<proteinExistence type="predicted"/>
<evidence type="ECO:0000313" key="5">
    <source>
        <dbReference type="Proteomes" id="UP000677305"/>
    </source>
</evidence>
<evidence type="ECO:0000259" key="2">
    <source>
        <dbReference type="Pfam" id="PF07486"/>
    </source>
</evidence>
<dbReference type="SUPFAM" id="SSF55383">
    <property type="entry name" value="Copper amine oxidase, domain N"/>
    <property type="match status" value="1"/>
</dbReference>
<dbReference type="Pfam" id="PF07833">
    <property type="entry name" value="Cu_amine_oxidN1"/>
    <property type="match status" value="1"/>
</dbReference>
<keyword evidence="1" id="KW-0732">Signal</keyword>
<dbReference type="AlphaFoldDB" id="A0A8J8ME13"/>
<feature type="signal peptide" evidence="1">
    <location>
        <begin position="1"/>
        <end position="25"/>
    </location>
</feature>
<dbReference type="InterPro" id="IPR036582">
    <property type="entry name" value="Mao_N_sf"/>
</dbReference>
<dbReference type="InterPro" id="IPR042047">
    <property type="entry name" value="SleB_dom1"/>
</dbReference>
<dbReference type="Pfam" id="PF07486">
    <property type="entry name" value="Hydrolase_2"/>
    <property type="match status" value="1"/>
</dbReference>
<keyword evidence="4" id="KW-0378">Hydrolase</keyword>